<protein>
    <recommendedName>
        <fullName evidence="3">Dienelactone hydrolase domain-containing protein</fullName>
    </recommendedName>
</protein>
<accession>A0A4Z1HYD5</accession>
<evidence type="ECO:0000313" key="1">
    <source>
        <dbReference type="EMBL" id="TGO52252.1"/>
    </source>
</evidence>
<evidence type="ECO:0008006" key="3">
    <source>
        <dbReference type="Google" id="ProtNLM"/>
    </source>
</evidence>
<dbReference type="Gene3D" id="3.40.50.1820">
    <property type="entry name" value="alpha/beta hydrolase"/>
    <property type="match status" value="2"/>
</dbReference>
<dbReference type="EMBL" id="PQXJ01000330">
    <property type="protein sequence ID" value="TGO52252.1"/>
    <property type="molecule type" value="Genomic_DNA"/>
</dbReference>
<name>A0A4Z1HYD5_9HELO</name>
<reference evidence="1 2" key="1">
    <citation type="submission" date="2017-12" db="EMBL/GenBank/DDBJ databases">
        <title>Comparative genomics of Botrytis spp.</title>
        <authorList>
            <person name="Valero-Jimenez C.A."/>
            <person name="Tapia P."/>
            <person name="Veloso J."/>
            <person name="Silva-Moreno E."/>
            <person name="Staats M."/>
            <person name="Valdes J.H."/>
            <person name="Van Kan J.A.L."/>
        </authorList>
    </citation>
    <scope>NUCLEOTIDE SEQUENCE [LARGE SCALE GENOMIC DNA]</scope>
    <source>
        <strain evidence="1 2">MUCL2120</strain>
    </source>
</reference>
<evidence type="ECO:0000313" key="2">
    <source>
        <dbReference type="Proteomes" id="UP000297452"/>
    </source>
</evidence>
<keyword evidence="2" id="KW-1185">Reference proteome</keyword>
<dbReference type="PANTHER" id="PTHR47668">
    <property type="entry name" value="DIENELACTONE HYDROLASE FAMILY PROTEIN (AFU_ORTHOLOGUE AFUA_6G01940)"/>
    <property type="match status" value="1"/>
</dbReference>
<proteinExistence type="predicted"/>
<comment type="caution">
    <text evidence="1">The sequence shown here is derived from an EMBL/GenBank/DDBJ whole genome shotgun (WGS) entry which is preliminary data.</text>
</comment>
<gene>
    <name evidence="1" type="ORF">BOTNAR_0330g00090</name>
</gene>
<sequence length="271" mass="30563">MQSINGHSAACCNIPPVVSKGYIPKGTYETIGGLKTYVSGPPSAKKAILVIYDIFGYYPQTIQGADILAQGSGEEHQVFMPDFFEGQPAKLEWYPPVTDEQMKSLMDWFAPRKPDIAIERIPSILKNIEEKYGEKSWGAVGVCVFFRCHLGIFLIQSRADLMIYYCWGGKVIAITSGADSPWKVSAQLHPGMMDVEDAGKITIPHVVLASEEERKDMDAYEKELKVEKYVETFKDQVHGFLSARADLEDEVKRREYERAYGVLVEWFGKFL</sequence>
<dbReference type="PANTHER" id="PTHR47668:SF1">
    <property type="entry name" value="DIENELACTONE HYDROLASE DOMAIN-CONTAINING PROTEIN-RELATED"/>
    <property type="match status" value="1"/>
</dbReference>
<dbReference type="InterPro" id="IPR029058">
    <property type="entry name" value="AB_hydrolase_fold"/>
</dbReference>
<organism evidence="1 2">
    <name type="scientific">Botryotinia narcissicola</name>
    <dbReference type="NCBI Taxonomy" id="278944"/>
    <lineage>
        <taxon>Eukaryota</taxon>
        <taxon>Fungi</taxon>
        <taxon>Dikarya</taxon>
        <taxon>Ascomycota</taxon>
        <taxon>Pezizomycotina</taxon>
        <taxon>Leotiomycetes</taxon>
        <taxon>Helotiales</taxon>
        <taxon>Sclerotiniaceae</taxon>
        <taxon>Botryotinia</taxon>
    </lineage>
</organism>
<dbReference type="AlphaFoldDB" id="A0A4Z1HYD5"/>
<dbReference type="STRING" id="278944.A0A4Z1HYD5"/>
<dbReference type="Proteomes" id="UP000297452">
    <property type="component" value="Unassembled WGS sequence"/>
</dbReference>
<dbReference type="OrthoDB" id="2147163at2759"/>